<evidence type="ECO:0000256" key="5">
    <source>
        <dbReference type="ARBA" id="ARBA00022729"/>
    </source>
</evidence>
<reference evidence="10" key="1">
    <citation type="submission" date="2016-11" db="UniProtKB">
        <authorList>
            <consortium name="WormBaseParasite"/>
        </authorList>
    </citation>
    <scope>IDENTIFICATION</scope>
</reference>
<feature type="transmembrane region" description="Helical" evidence="8">
    <location>
        <begin position="163"/>
        <end position="181"/>
    </location>
</feature>
<feature type="transmembrane region" description="Helical" evidence="8">
    <location>
        <begin position="193"/>
        <end position="215"/>
    </location>
</feature>
<accession>A0A1I8AF27</accession>
<feature type="signal peptide" evidence="8">
    <location>
        <begin position="1"/>
        <end position="18"/>
    </location>
</feature>
<evidence type="ECO:0000256" key="3">
    <source>
        <dbReference type="ARBA" id="ARBA00022502"/>
    </source>
</evidence>
<dbReference type="GO" id="GO:0000139">
    <property type="term" value="C:Golgi membrane"/>
    <property type="evidence" value="ECO:0007669"/>
    <property type="project" value="UniProtKB-SubCell"/>
</dbReference>
<comment type="caution">
    <text evidence="8">Lacks conserved residue(s) required for the propagation of feature annotation.</text>
</comment>
<dbReference type="GO" id="GO:0006506">
    <property type="term" value="P:GPI anchor biosynthetic process"/>
    <property type="evidence" value="ECO:0007669"/>
    <property type="project" value="UniProtKB-KW"/>
</dbReference>
<dbReference type="WBParaSite" id="L893_g4801.t1">
    <property type="protein sequence ID" value="L893_g4801.t1"/>
    <property type="gene ID" value="L893_g4801"/>
</dbReference>
<evidence type="ECO:0000313" key="9">
    <source>
        <dbReference type="Proteomes" id="UP000095287"/>
    </source>
</evidence>
<keyword evidence="8" id="KW-0333">Golgi apparatus</keyword>
<name>A0A1I8AF27_9BILA</name>
<evidence type="ECO:0000256" key="1">
    <source>
        <dbReference type="ARBA" id="ARBA00004127"/>
    </source>
</evidence>
<feature type="chain" id="PRO_5016482188" description="Post-GPI attachment to proteins factor 3" evidence="8">
    <location>
        <begin position="19"/>
        <end position="321"/>
    </location>
</feature>
<dbReference type="GO" id="GO:0005789">
    <property type="term" value="C:endoplasmic reticulum membrane"/>
    <property type="evidence" value="ECO:0007669"/>
    <property type="project" value="TreeGrafter"/>
</dbReference>
<organism evidence="9 10">
    <name type="scientific">Steinernema glaseri</name>
    <dbReference type="NCBI Taxonomy" id="37863"/>
    <lineage>
        <taxon>Eukaryota</taxon>
        <taxon>Metazoa</taxon>
        <taxon>Ecdysozoa</taxon>
        <taxon>Nematoda</taxon>
        <taxon>Chromadorea</taxon>
        <taxon>Rhabditida</taxon>
        <taxon>Tylenchina</taxon>
        <taxon>Panagrolaimomorpha</taxon>
        <taxon>Strongyloidoidea</taxon>
        <taxon>Steinernematidae</taxon>
        <taxon>Steinernema</taxon>
    </lineage>
</organism>
<feature type="transmembrane region" description="Helical" evidence="8">
    <location>
        <begin position="260"/>
        <end position="280"/>
    </location>
</feature>
<evidence type="ECO:0000256" key="8">
    <source>
        <dbReference type="RuleBase" id="RU365066"/>
    </source>
</evidence>
<evidence type="ECO:0000313" key="10">
    <source>
        <dbReference type="WBParaSite" id="L893_g4801.t1"/>
    </source>
</evidence>
<feature type="transmembrane region" description="Helical" evidence="8">
    <location>
        <begin position="221"/>
        <end position="240"/>
    </location>
</feature>
<keyword evidence="4 8" id="KW-0812">Transmembrane</keyword>
<comment type="function">
    <text evidence="8">Involved in the lipid remodeling steps of GPI-anchor maturation.</text>
</comment>
<protein>
    <recommendedName>
        <fullName evidence="8">Post-GPI attachment to proteins factor 3</fullName>
    </recommendedName>
</protein>
<evidence type="ECO:0000256" key="4">
    <source>
        <dbReference type="ARBA" id="ARBA00022692"/>
    </source>
</evidence>
<keyword evidence="5 8" id="KW-0732">Signal</keyword>
<evidence type="ECO:0000256" key="7">
    <source>
        <dbReference type="ARBA" id="ARBA00023136"/>
    </source>
</evidence>
<dbReference type="PANTHER" id="PTHR13148">
    <property type="entry name" value="PER1-RELATED"/>
    <property type="match status" value="1"/>
</dbReference>
<keyword evidence="3 8" id="KW-0337">GPI-anchor biosynthesis</keyword>
<feature type="transmembrane region" description="Helical" evidence="8">
    <location>
        <begin position="133"/>
        <end position="157"/>
    </location>
</feature>
<dbReference type="PANTHER" id="PTHR13148:SF0">
    <property type="entry name" value="POST-GPI ATTACHMENT TO PROTEINS FACTOR 3"/>
    <property type="match status" value="1"/>
</dbReference>
<dbReference type="AlphaFoldDB" id="A0A1I8AF27"/>
<evidence type="ECO:0000256" key="2">
    <source>
        <dbReference type="ARBA" id="ARBA00006387"/>
    </source>
</evidence>
<keyword evidence="7 8" id="KW-0472">Membrane</keyword>
<sequence length="321" mass="37617">MHPFFWCLLLGLLSHASASAGDQSVTFRLCANDCRQKFDCPVQPHDYKWTTNNCFKCRYECMWKTVDQFAGKPPQFFGKWPFAALWFEFGSYFYVFQEPASAVFSVMNFAAVYSMYSRIKRHISLRYRMRKVWLGYCIVGMIAWVASAFFHCMDFWLSEVLDYFAACALIMYAFFASISFTCKPLQRTSLGRILWLVIGGAVLFFYINHISALWVFFDYGYNMKCCVICSLITALIYLRWLLVEWLQGKWRRSTKLLLRVIVWSFGALAFDLLDFSPLLWTIDAHSLFHLATVPVPIWLLEFVLEEAEFEGNEAFKYVKQV</sequence>
<comment type="similarity">
    <text evidence="2 8">Belongs to the PGAP3 family.</text>
</comment>
<keyword evidence="6 8" id="KW-1133">Transmembrane helix</keyword>
<proteinExistence type="inferred from homology"/>
<dbReference type="InterPro" id="IPR007217">
    <property type="entry name" value="Per1-like"/>
</dbReference>
<dbReference type="Proteomes" id="UP000095287">
    <property type="component" value="Unplaced"/>
</dbReference>
<dbReference type="GO" id="GO:0016788">
    <property type="term" value="F:hydrolase activity, acting on ester bonds"/>
    <property type="evidence" value="ECO:0007669"/>
    <property type="project" value="TreeGrafter"/>
</dbReference>
<feature type="transmembrane region" description="Helical" evidence="8">
    <location>
        <begin position="92"/>
        <end position="113"/>
    </location>
</feature>
<dbReference type="Pfam" id="PF04080">
    <property type="entry name" value="Per1"/>
    <property type="match status" value="1"/>
</dbReference>
<comment type="subcellular location">
    <subcellularLocation>
        <location evidence="1">Endomembrane system</location>
        <topology evidence="1">Multi-pass membrane protein</topology>
    </subcellularLocation>
    <subcellularLocation>
        <location evidence="8">Golgi apparatus membrane</location>
        <topology evidence="8">Multi-pass membrane protein</topology>
    </subcellularLocation>
</comment>
<keyword evidence="9" id="KW-1185">Reference proteome</keyword>
<evidence type="ECO:0000256" key="6">
    <source>
        <dbReference type="ARBA" id="ARBA00022989"/>
    </source>
</evidence>